<reference evidence="2 7" key="1">
    <citation type="submission" date="2016-02" db="EMBL/GenBank/DDBJ databases">
        <authorList>
            <consortium name="Pathogen Informatics"/>
        </authorList>
    </citation>
    <scope>NUCLEOTIDE SEQUENCE [LARGE SCALE GENOMIC DNA]</scope>
    <source>
        <strain evidence="2 7">K173</strain>
        <strain evidence="3 11">NK65 ny</strain>
        <strain evidence="6 10">NK65e</strain>
        <strain evidence="4 8">SP11 Antwerpcl1</strain>
        <strain evidence="5 9">SP11 RLL</strain>
    </source>
</reference>
<dbReference type="EMBL" id="LT608261">
    <property type="protein sequence ID" value="SCM16523.1"/>
    <property type="molecule type" value="Genomic_DNA"/>
</dbReference>
<evidence type="ECO:0000313" key="2">
    <source>
        <dbReference type="EMBL" id="CXI94258.1"/>
    </source>
</evidence>
<feature type="compositionally biased region" description="Low complexity" evidence="1">
    <location>
        <begin position="478"/>
        <end position="495"/>
    </location>
</feature>
<evidence type="ECO:0000313" key="9">
    <source>
        <dbReference type="Proteomes" id="UP000219974"/>
    </source>
</evidence>
<dbReference type="AlphaFoldDB" id="A0A0Y9ZFL1"/>
<protein>
    <submittedName>
        <fullName evidence="2">Uncharacterized protein</fullName>
    </submittedName>
</protein>
<evidence type="ECO:0000313" key="5">
    <source>
        <dbReference type="EMBL" id="SCM18317.1"/>
    </source>
</evidence>
<evidence type="ECO:0000313" key="6">
    <source>
        <dbReference type="EMBL" id="SCN27747.1"/>
    </source>
</evidence>
<accession>A0A0Y9ZFL1</accession>
<evidence type="ECO:0000313" key="8">
    <source>
        <dbReference type="Proteomes" id="UP000219860"/>
    </source>
</evidence>
<organism evidence="2 7">
    <name type="scientific">Plasmodium berghei</name>
    <dbReference type="NCBI Taxonomy" id="5821"/>
    <lineage>
        <taxon>Eukaryota</taxon>
        <taxon>Sar</taxon>
        <taxon>Alveolata</taxon>
        <taxon>Apicomplexa</taxon>
        <taxon>Aconoidasida</taxon>
        <taxon>Haemosporida</taxon>
        <taxon>Plasmodiidae</taxon>
        <taxon>Plasmodium</taxon>
        <taxon>Plasmodium (Vinckeia)</taxon>
    </lineage>
</organism>
<dbReference type="EMBL" id="LT160033">
    <property type="protein sequence ID" value="CXI94258.1"/>
    <property type="molecule type" value="Genomic_DNA"/>
</dbReference>
<sequence>MNNNYGNLSNEYQKQIITASIRKEVKENEEIYNSRMYPNNNLDKNDFILYLELLFEDLVISRYLFDIRDNQGTSIRNSVQITRFIIMKSENHIMGTCVSDKIILCYNNDNESNMILKKIIEKLKEEYCISLKLENIVDNNYGEIEKCLLSYIIQFTLVCKYLESGKWIHIGDNMDTIIESKFYDNNCKYSNCIGFKFNILNNEYNILNEIKNQNYKYIIKMHLKISINIYKVLPLNDVCANMYAYCLPRCSMKATILNIVESNINEKNKINYKSYWLDTHGYMLNDTSIEKIVKVKLYKGVFNYPQGVLLRENIYKINMPIQKNQFFYICKFLNKFKLSKKSTIKLLTYSEGLKFDPIYNDILQKSAKQNIDQDQFYNQIQLLCNNQFYQSQINDDLFDQNKRETFYNNPYSMYGNTLTTSTKSININLPIGPKENTLNKRNNIFLNDIPKNIDTFLTESAQNYQKIIRSNTGHIRNNSDNNLESNNSGNSGNSNHCEIKNRFSKEIKNLPLQNKDKDLDEYLHQAAKNYKAINPGNIDKDNNDNIFDNINPQFIFSKDFQNFIDNIGEVAMYKNDQLKTVDFNEREKKRPNFVINTKQNHLGKKKTNI</sequence>
<evidence type="ECO:0000313" key="3">
    <source>
        <dbReference type="EMBL" id="SCL96973.1"/>
    </source>
</evidence>
<dbReference type="OMA" id="HIMGTCV"/>
<dbReference type="Proteomes" id="UP000220214">
    <property type="component" value="Chromosome 13"/>
</dbReference>
<dbReference type="EMBL" id="LT608149">
    <property type="protein sequence ID" value="SCL96973.1"/>
    <property type="molecule type" value="Genomic_DNA"/>
</dbReference>
<evidence type="ECO:0000313" key="4">
    <source>
        <dbReference type="EMBL" id="SCM16523.1"/>
    </source>
</evidence>
<name>A0A0Y9ZFL1_PLABE</name>
<dbReference type="Proteomes" id="UP000219860">
    <property type="component" value="Chromosome 13"/>
</dbReference>
<dbReference type="Proteomes" id="UP000069549">
    <property type="component" value="Chromosome 13"/>
</dbReference>
<evidence type="ECO:0000313" key="11">
    <source>
        <dbReference type="Proteomes" id="UP000516480"/>
    </source>
</evidence>
<dbReference type="EMBL" id="LT614639">
    <property type="protein sequence ID" value="SCN27747.1"/>
    <property type="molecule type" value="Genomic_DNA"/>
</dbReference>
<proteinExistence type="predicted"/>
<dbReference type="OrthoDB" id="377630at2759"/>
<dbReference type="EMBL" id="LT608277">
    <property type="protein sequence ID" value="SCM18317.1"/>
    <property type="molecule type" value="Genomic_DNA"/>
</dbReference>
<dbReference type="VEuPathDB" id="PlasmoDB:PBANKA_1324800"/>
<feature type="region of interest" description="Disordered" evidence="1">
    <location>
        <begin position="472"/>
        <end position="497"/>
    </location>
</feature>
<evidence type="ECO:0000313" key="7">
    <source>
        <dbReference type="Proteomes" id="UP000069549"/>
    </source>
</evidence>
<dbReference type="Proteomes" id="UP000219974">
    <property type="component" value="Chromosome 13"/>
</dbReference>
<evidence type="ECO:0000256" key="1">
    <source>
        <dbReference type="SAM" id="MobiDB-lite"/>
    </source>
</evidence>
<evidence type="ECO:0000313" key="10">
    <source>
        <dbReference type="Proteomes" id="UP000220214"/>
    </source>
</evidence>
<dbReference type="Proteomes" id="UP000516480">
    <property type="component" value="Chromosome 13"/>
</dbReference>
<gene>
    <name evidence="2" type="ORF">PBK173_000385300</name>
    <name evidence="6" type="ORF">PBNK65E_000374300</name>
    <name evidence="3" type="ORF">PBNK65NY_000373800</name>
    <name evidence="4" type="ORF">PBSP11A_000374600</name>
    <name evidence="5" type="ORF">PBSP11RLL_000374400</name>
</gene>